<dbReference type="EMBL" id="BGZK01000757">
    <property type="protein sequence ID" value="GBP59274.1"/>
    <property type="molecule type" value="Genomic_DNA"/>
</dbReference>
<protein>
    <submittedName>
        <fullName evidence="1">Uncharacterized protein</fullName>
    </submittedName>
</protein>
<sequence>MGIGCGVMGSGSRRILALSENLSRASPGQSYSICRGDKFPYRKIGSSRFNCGNEVHHTLHLIYRKGEMRTREVKYVRRDPLKLINLALTRAKDVGANEVLVIDELVLDEIMKAEKRMKV</sequence>
<dbReference type="Proteomes" id="UP000299102">
    <property type="component" value="Unassembled WGS sequence"/>
</dbReference>
<comment type="caution">
    <text evidence="1">The sequence shown here is derived from an EMBL/GenBank/DDBJ whole genome shotgun (WGS) entry which is preliminary data.</text>
</comment>
<dbReference type="AlphaFoldDB" id="A0A4C1XA75"/>
<name>A0A4C1XA75_EUMVA</name>
<reference evidence="1 2" key="1">
    <citation type="journal article" date="2019" name="Commun. Biol.">
        <title>The bagworm genome reveals a unique fibroin gene that provides high tensile strength.</title>
        <authorList>
            <person name="Kono N."/>
            <person name="Nakamura H."/>
            <person name="Ohtoshi R."/>
            <person name="Tomita M."/>
            <person name="Numata K."/>
            <person name="Arakawa K."/>
        </authorList>
    </citation>
    <scope>NUCLEOTIDE SEQUENCE [LARGE SCALE GENOMIC DNA]</scope>
</reference>
<gene>
    <name evidence="1" type="ORF">EVAR_103230_1</name>
</gene>
<evidence type="ECO:0000313" key="2">
    <source>
        <dbReference type="Proteomes" id="UP000299102"/>
    </source>
</evidence>
<organism evidence="1 2">
    <name type="scientific">Eumeta variegata</name>
    <name type="common">Bagworm moth</name>
    <name type="synonym">Eumeta japonica</name>
    <dbReference type="NCBI Taxonomy" id="151549"/>
    <lineage>
        <taxon>Eukaryota</taxon>
        <taxon>Metazoa</taxon>
        <taxon>Ecdysozoa</taxon>
        <taxon>Arthropoda</taxon>
        <taxon>Hexapoda</taxon>
        <taxon>Insecta</taxon>
        <taxon>Pterygota</taxon>
        <taxon>Neoptera</taxon>
        <taxon>Endopterygota</taxon>
        <taxon>Lepidoptera</taxon>
        <taxon>Glossata</taxon>
        <taxon>Ditrysia</taxon>
        <taxon>Tineoidea</taxon>
        <taxon>Psychidae</taxon>
        <taxon>Oiketicinae</taxon>
        <taxon>Eumeta</taxon>
    </lineage>
</organism>
<accession>A0A4C1XA75</accession>
<proteinExistence type="predicted"/>
<keyword evidence="2" id="KW-1185">Reference proteome</keyword>
<evidence type="ECO:0000313" key="1">
    <source>
        <dbReference type="EMBL" id="GBP59274.1"/>
    </source>
</evidence>